<dbReference type="GO" id="GO:0005829">
    <property type="term" value="C:cytosol"/>
    <property type="evidence" value="ECO:0007669"/>
    <property type="project" value="TreeGrafter"/>
</dbReference>
<organism evidence="1 2">
    <name type="scientific">Hufsiella ginkgonis</name>
    <dbReference type="NCBI Taxonomy" id="2695274"/>
    <lineage>
        <taxon>Bacteria</taxon>
        <taxon>Pseudomonadati</taxon>
        <taxon>Bacteroidota</taxon>
        <taxon>Sphingobacteriia</taxon>
        <taxon>Sphingobacteriales</taxon>
        <taxon>Sphingobacteriaceae</taxon>
        <taxon>Hufsiella</taxon>
    </lineage>
</organism>
<reference evidence="1 2" key="1">
    <citation type="submission" date="2019-11" db="EMBL/GenBank/DDBJ databases">
        <title>Pedobacter sp. HMF7056 Genome sequencing and assembly.</title>
        <authorList>
            <person name="Kang H."/>
            <person name="Kim H."/>
            <person name="Joh K."/>
        </authorList>
    </citation>
    <scope>NUCLEOTIDE SEQUENCE [LARGE SCALE GENOMIC DNA]</scope>
    <source>
        <strain evidence="1 2">HMF7056</strain>
    </source>
</reference>
<gene>
    <name evidence="1" type="ORF">GS398_08905</name>
</gene>
<evidence type="ECO:0000313" key="2">
    <source>
        <dbReference type="Proteomes" id="UP000451233"/>
    </source>
</evidence>
<dbReference type="InterPro" id="IPR010384">
    <property type="entry name" value="MtfA_fam"/>
</dbReference>
<dbReference type="InterPro" id="IPR042252">
    <property type="entry name" value="MtfA_N"/>
</dbReference>
<dbReference type="Gene3D" id="3.40.390.10">
    <property type="entry name" value="Collagenase (Catalytic Domain)"/>
    <property type="match status" value="1"/>
</dbReference>
<dbReference type="AlphaFoldDB" id="A0A7K1XXG2"/>
<name>A0A7K1XXG2_9SPHI</name>
<proteinExistence type="predicted"/>
<dbReference type="Proteomes" id="UP000451233">
    <property type="component" value="Unassembled WGS sequence"/>
</dbReference>
<dbReference type="GO" id="GO:0004177">
    <property type="term" value="F:aminopeptidase activity"/>
    <property type="evidence" value="ECO:0007669"/>
    <property type="project" value="TreeGrafter"/>
</dbReference>
<dbReference type="SUPFAM" id="SSF55486">
    <property type="entry name" value="Metalloproteases ('zincins'), catalytic domain"/>
    <property type="match status" value="1"/>
</dbReference>
<sequence length="262" mass="29917">MIKFVLILAGLLVLYFILRSRKKTALAETGRLTPQQQEILRTRVDYYDELADEDKRLFERRIADFLQYVRIECVGASLTDTDRVLVASSAVIPVFGFPGWRYQNLTNVLLYPDTFDEEFQFQGGKRNITGMVGTGYMNGQMILSRAALLKGFSSASGKENTAIHEFVHLVDKSDGSTDGVPETVMKYDYSVPWLKLMHGEMRRIQQGKSDINPYALTNEAEFLAVASEYFFEKPGKFKEKHPEIYRQLSEIFDQDPAGTDHK</sequence>
<dbReference type="GO" id="GO:0008237">
    <property type="term" value="F:metallopeptidase activity"/>
    <property type="evidence" value="ECO:0007669"/>
    <property type="project" value="InterPro"/>
</dbReference>
<comment type="caution">
    <text evidence="1">The sequence shown here is derived from an EMBL/GenBank/DDBJ whole genome shotgun (WGS) entry which is preliminary data.</text>
</comment>
<dbReference type="CDD" id="cd20169">
    <property type="entry name" value="Peptidase_M90_mtfA"/>
    <property type="match status" value="1"/>
</dbReference>
<dbReference type="RefSeq" id="WP_160906416.1">
    <property type="nucleotide sequence ID" value="NZ_WVHS01000002.1"/>
</dbReference>
<dbReference type="PANTHER" id="PTHR30164:SF2">
    <property type="entry name" value="PROTEIN MTFA"/>
    <property type="match status" value="1"/>
</dbReference>
<keyword evidence="2" id="KW-1185">Reference proteome</keyword>
<accession>A0A7K1XXG2</accession>
<evidence type="ECO:0000313" key="1">
    <source>
        <dbReference type="EMBL" id="MXV15419.1"/>
    </source>
</evidence>
<dbReference type="InterPro" id="IPR024079">
    <property type="entry name" value="MetalloPept_cat_dom_sf"/>
</dbReference>
<dbReference type="PANTHER" id="PTHR30164">
    <property type="entry name" value="MTFA PEPTIDASE"/>
    <property type="match status" value="1"/>
</dbReference>
<dbReference type="EMBL" id="WVHS01000002">
    <property type="protein sequence ID" value="MXV15419.1"/>
    <property type="molecule type" value="Genomic_DNA"/>
</dbReference>
<protein>
    <submittedName>
        <fullName evidence="1">Peptidase</fullName>
    </submittedName>
</protein>
<dbReference type="Pfam" id="PF06167">
    <property type="entry name" value="Peptidase_M90"/>
    <property type="match status" value="1"/>
</dbReference>
<dbReference type="Gene3D" id="1.10.472.150">
    <property type="entry name" value="Glucose-regulated metallo-peptidase M90, N-terminal domain"/>
    <property type="match status" value="1"/>
</dbReference>